<dbReference type="SUPFAM" id="SSF49785">
    <property type="entry name" value="Galactose-binding domain-like"/>
    <property type="match status" value="1"/>
</dbReference>
<dbReference type="Pfam" id="PF00754">
    <property type="entry name" value="F5_F8_type_C"/>
    <property type="match status" value="1"/>
</dbReference>
<dbReference type="InterPro" id="IPR000421">
    <property type="entry name" value="FA58C"/>
</dbReference>
<feature type="compositionally biased region" description="Low complexity" evidence="1">
    <location>
        <begin position="359"/>
        <end position="370"/>
    </location>
</feature>
<keyword evidence="5" id="KW-1185">Reference proteome</keyword>
<feature type="transmembrane region" description="Helical" evidence="2">
    <location>
        <begin position="310"/>
        <end position="334"/>
    </location>
</feature>
<sequence length="505" mass="53121">MDGEENKVSRQGLPIRATSDLVLVGEVSGPPAWWRAGFRFLTVVLRPDRVDPAELGERLVGTGQVQGRPVLLVCAGEPVSDDFRRRLADQVQTPVFSRGPRAAVWTGVWPRRAGRQERGPVPLSGGSFDTIGLDDLLDEPAPATAALPPLGEQPWLDLRSAPADAGGRPELLLDRGPGGEHPFALFGTASSVWSVAVAVAARRPDWVHRDRLIRLDVPEVGSADLQLLANYLGARLMIPGDRVTDVPPERGGSGWLLVRPRIAGHTSSTAAAGPGSAAGDVDAVRHGVTMVSGTGSASPRRRGLRAARPASRAAVAAVLVSVLAAVLGTAAVLLGRTGSVAIGCTSVAPERTPSPPAPAAAAPSFPVKAPTATGRANPERRNLALSGTASASSTEGPRAPRNAIDGDPATRWTSGAPDPQWITIDLHEAWALSEIRLTWERDYASRYRVEISDDGDNWLTVWSTGNGSGGTAVVNLPLLTGRFVRMTASTRLSGPGYSLVEFDVR</sequence>
<evidence type="ECO:0000259" key="3">
    <source>
        <dbReference type="PROSITE" id="PS50022"/>
    </source>
</evidence>
<dbReference type="Gene3D" id="2.60.120.260">
    <property type="entry name" value="Galactose-binding domain-like"/>
    <property type="match status" value="1"/>
</dbReference>
<keyword evidence="2" id="KW-1133">Transmembrane helix</keyword>
<keyword evidence="2" id="KW-0472">Membrane</keyword>
<gene>
    <name evidence="4" type="ORF">Val02_72330</name>
</gene>
<dbReference type="EMBL" id="BOPF01000035">
    <property type="protein sequence ID" value="GIJ50347.1"/>
    <property type="molecule type" value="Genomic_DNA"/>
</dbReference>
<keyword evidence="2" id="KW-0812">Transmembrane</keyword>
<protein>
    <recommendedName>
        <fullName evidence="3">F5/8 type C domain-containing protein</fullName>
    </recommendedName>
</protein>
<feature type="domain" description="F5/8 type C" evidence="3">
    <location>
        <begin position="367"/>
        <end position="505"/>
    </location>
</feature>
<accession>A0A8J3YTT3</accession>
<evidence type="ECO:0000256" key="1">
    <source>
        <dbReference type="SAM" id="MobiDB-lite"/>
    </source>
</evidence>
<dbReference type="PROSITE" id="PS50022">
    <property type="entry name" value="FA58C_3"/>
    <property type="match status" value="1"/>
</dbReference>
<organism evidence="4 5">
    <name type="scientific">Virgisporangium aliadipatigenens</name>
    <dbReference type="NCBI Taxonomy" id="741659"/>
    <lineage>
        <taxon>Bacteria</taxon>
        <taxon>Bacillati</taxon>
        <taxon>Actinomycetota</taxon>
        <taxon>Actinomycetes</taxon>
        <taxon>Micromonosporales</taxon>
        <taxon>Micromonosporaceae</taxon>
        <taxon>Virgisporangium</taxon>
    </lineage>
</organism>
<dbReference type="Proteomes" id="UP000619260">
    <property type="component" value="Unassembled WGS sequence"/>
</dbReference>
<evidence type="ECO:0000313" key="4">
    <source>
        <dbReference type="EMBL" id="GIJ50347.1"/>
    </source>
</evidence>
<name>A0A8J3YTT3_9ACTN</name>
<proteinExistence type="predicted"/>
<dbReference type="InterPro" id="IPR008979">
    <property type="entry name" value="Galactose-bd-like_sf"/>
</dbReference>
<feature type="region of interest" description="Disordered" evidence="1">
    <location>
        <begin position="349"/>
        <end position="416"/>
    </location>
</feature>
<feature type="compositionally biased region" description="Low complexity" evidence="1">
    <location>
        <begin position="383"/>
        <end position="394"/>
    </location>
</feature>
<comment type="caution">
    <text evidence="4">The sequence shown here is derived from an EMBL/GenBank/DDBJ whole genome shotgun (WGS) entry which is preliminary data.</text>
</comment>
<dbReference type="AlphaFoldDB" id="A0A8J3YTT3"/>
<evidence type="ECO:0000313" key="5">
    <source>
        <dbReference type="Proteomes" id="UP000619260"/>
    </source>
</evidence>
<evidence type="ECO:0000256" key="2">
    <source>
        <dbReference type="SAM" id="Phobius"/>
    </source>
</evidence>
<reference evidence="4" key="1">
    <citation type="submission" date="2021-01" db="EMBL/GenBank/DDBJ databases">
        <title>Whole genome shotgun sequence of Virgisporangium aliadipatigenens NBRC 105644.</title>
        <authorList>
            <person name="Komaki H."/>
            <person name="Tamura T."/>
        </authorList>
    </citation>
    <scope>NUCLEOTIDE SEQUENCE</scope>
    <source>
        <strain evidence="4">NBRC 105644</strain>
    </source>
</reference>